<dbReference type="GO" id="GO:0005525">
    <property type="term" value="F:GTP binding"/>
    <property type="evidence" value="ECO:0007669"/>
    <property type="project" value="UniProtKB-KW"/>
</dbReference>
<dbReference type="GO" id="GO:0005874">
    <property type="term" value="C:microtubule"/>
    <property type="evidence" value="ECO:0007669"/>
    <property type="project" value="UniProtKB-KW"/>
</dbReference>
<reference evidence="6" key="2">
    <citation type="submission" date="2022-10" db="UniProtKB">
        <authorList>
            <consortium name="EnsemblMetazoa"/>
        </authorList>
    </citation>
    <scope>IDENTIFICATION</scope>
    <source>
        <strain evidence="6">LVP_AGWG</strain>
    </source>
</reference>
<accession>A0A903VBZ6</accession>
<evidence type="ECO:0000259" key="5">
    <source>
        <dbReference type="Pfam" id="PF00091"/>
    </source>
</evidence>
<dbReference type="GO" id="GO:0003924">
    <property type="term" value="F:GTPase activity"/>
    <property type="evidence" value="ECO:0007669"/>
    <property type="project" value="InterPro"/>
</dbReference>
<dbReference type="Gene3D" id="3.40.50.1440">
    <property type="entry name" value="Tubulin/FtsZ, GTPase domain"/>
    <property type="match status" value="1"/>
</dbReference>
<keyword evidence="7" id="KW-1185">Reference proteome</keyword>
<reference evidence="7" key="1">
    <citation type="submission" date="2017-06" db="EMBL/GenBank/DDBJ databases">
        <title>Aedes aegypti genome working group (AGWG) sequencing and assembly.</title>
        <authorList>
            <consortium name="Aedes aegypti Genome Working Group (AGWG)"/>
            <person name="Matthews B.J."/>
        </authorList>
    </citation>
    <scope>NUCLEOTIDE SEQUENCE [LARGE SCALE GENOMIC DNA]</scope>
    <source>
        <strain evidence="7">LVP_AGWG</strain>
    </source>
</reference>
<name>A0A903VBZ6_AEDAE</name>
<organism evidence="6 7">
    <name type="scientific">Aedes aegypti</name>
    <name type="common">Yellowfever mosquito</name>
    <name type="synonym">Culex aegypti</name>
    <dbReference type="NCBI Taxonomy" id="7159"/>
    <lineage>
        <taxon>Eukaryota</taxon>
        <taxon>Metazoa</taxon>
        <taxon>Ecdysozoa</taxon>
        <taxon>Arthropoda</taxon>
        <taxon>Hexapoda</taxon>
        <taxon>Insecta</taxon>
        <taxon>Pterygota</taxon>
        <taxon>Neoptera</taxon>
        <taxon>Endopterygota</taxon>
        <taxon>Diptera</taxon>
        <taxon>Nematocera</taxon>
        <taxon>Culicoidea</taxon>
        <taxon>Culicidae</taxon>
        <taxon>Culicinae</taxon>
        <taxon>Aedini</taxon>
        <taxon>Aedes</taxon>
        <taxon>Stegomyia</taxon>
    </lineage>
</organism>
<dbReference type="PRINTS" id="PR01161">
    <property type="entry name" value="TUBULIN"/>
</dbReference>
<sequence>ETICEEHCLNERGQFIGKHFLPLQRINVYFEEAPCCNLVPRAIFADLEPGAMVGLKCSRFGQLFSPESMVNGMLGAGNNWARGYHTEGAEMLDRIMNVARKWWKVVIVPRGSKWCIRLAVEPDPDWEH</sequence>
<dbReference type="PRINTS" id="PR01163">
    <property type="entry name" value="BETATUBULIN"/>
</dbReference>
<dbReference type="AlphaFoldDB" id="A0A903VBZ6"/>
<keyword evidence="3" id="KW-0547">Nucleotide-binding</keyword>
<dbReference type="Pfam" id="PF00091">
    <property type="entry name" value="Tubulin"/>
    <property type="match status" value="1"/>
</dbReference>
<evidence type="ECO:0000256" key="2">
    <source>
        <dbReference type="ARBA" id="ARBA00022701"/>
    </source>
</evidence>
<dbReference type="EnsemblMetazoa" id="AAEL020774-RA">
    <property type="protein sequence ID" value="AAEL020774-PA"/>
    <property type="gene ID" value="AAEL020774"/>
</dbReference>
<protein>
    <recommendedName>
        <fullName evidence="5">Tubulin/FtsZ GTPase domain-containing protein</fullName>
    </recommendedName>
</protein>
<evidence type="ECO:0000313" key="7">
    <source>
        <dbReference type="Proteomes" id="UP000008820"/>
    </source>
</evidence>
<dbReference type="PANTHER" id="PTHR11588">
    <property type="entry name" value="TUBULIN"/>
    <property type="match status" value="1"/>
</dbReference>
<evidence type="ECO:0000313" key="6">
    <source>
        <dbReference type="EnsemblMetazoa" id="AAEL020774-PA"/>
    </source>
</evidence>
<keyword evidence="2" id="KW-0493">Microtubule</keyword>
<dbReference type="InterPro" id="IPR002453">
    <property type="entry name" value="Beta_tubulin"/>
</dbReference>
<dbReference type="SUPFAM" id="SSF52490">
    <property type="entry name" value="Tubulin nucleotide-binding domain-like"/>
    <property type="match status" value="1"/>
</dbReference>
<comment type="similarity">
    <text evidence="1">Belongs to the tubulin family.</text>
</comment>
<evidence type="ECO:0000256" key="1">
    <source>
        <dbReference type="ARBA" id="ARBA00009636"/>
    </source>
</evidence>
<feature type="domain" description="Tubulin/FtsZ GTPase" evidence="5">
    <location>
        <begin position="2"/>
        <end position="101"/>
    </location>
</feature>
<dbReference type="GO" id="GO:0005200">
    <property type="term" value="F:structural constituent of cytoskeleton"/>
    <property type="evidence" value="ECO:0007669"/>
    <property type="project" value="InterPro"/>
</dbReference>
<evidence type="ECO:0000256" key="4">
    <source>
        <dbReference type="ARBA" id="ARBA00023134"/>
    </source>
</evidence>
<dbReference type="GO" id="GO:0007017">
    <property type="term" value="P:microtubule-based process"/>
    <property type="evidence" value="ECO:0007669"/>
    <property type="project" value="InterPro"/>
</dbReference>
<dbReference type="InterPro" id="IPR000217">
    <property type="entry name" value="Tubulin"/>
</dbReference>
<dbReference type="InterPro" id="IPR003008">
    <property type="entry name" value="Tubulin_FtsZ_GTPase"/>
</dbReference>
<gene>
    <name evidence="6" type="primary">110680926</name>
</gene>
<evidence type="ECO:0000256" key="3">
    <source>
        <dbReference type="ARBA" id="ARBA00022741"/>
    </source>
</evidence>
<dbReference type="InterPro" id="IPR036525">
    <property type="entry name" value="Tubulin/FtsZ_GTPase_sf"/>
</dbReference>
<dbReference type="OrthoDB" id="1662883at2759"/>
<dbReference type="Proteomes" id="UP000008820">
    <property type="component" value="Unassembled WGS sequence"/>
</dbReference>
<proteinExistence type="inferred from homology"/>
<keyword evidence="4" id="KW-0342">GTP-binding</keyword>